<organism evidence="2 3">
    <name type="scientific">Bodo saltans</name>
    <name type="common">Flagellated protozoan</name>
    <dbReference type="NCBI Taxonomy" id="75058"/>
    <lineage>
        <taxon>Eukaryota</taxon>
        <taxon>Discoba</taxon>
        <taxon>Euglenozoa</taxon>
        <taxon>Kinetoplastea</taxon>
        <taxon>Metakinetoplastina</taxon>
        <taxon>Eubodonida</taxon>
        <taxon>Bodonidae</taxon>
        <taxon>Bodo</taxon>
    </lineage>
</organism>
<dbReference type="PANTHER" id="PTHR24183">
    <property type="entry name" value="FIBRONECTIN TYPE 3 AND ANKYRIN REPEAT DOMAINS PROTEIN 1"/>
    <property type="match status" value="1"/>
</dbReference>
<feature type="repeat" description="ANK" evidence="1">
    <location>
        <begin position="235"/>
        <end position="267"/>
    </location>
</feature>
<evidence type="ECO:0000313" key="3">
    <source>
        <dbReference type="Proteomes" id="UP000051952"/>
    </source>
</evidence>
<reference evidence="3" key="1">
    <citation type="submission" date="2015-09" db="EMBL/GenBank/DDBJ databases">
        <authorList>
            <consortium name="Pathogen Informatics"/>
        </authorList>
    </citation>
    <scope>NUCLEOTIDE SEQUENCE [LARGE SCALE GENOMIC DNA]</scope>
    <source>
        <strain evidence="3">Lake Konstanz</strain>
    </source>
</reference>
<dbReference type="PROSITE" id="PS50088">
    <property type="entry name" value="ANK_REPEAT"/>
    <property type="match status" value="2"/>
</dbReference>
<dbReference type="SMART" id="SM00248">
    <property type="entry name" value="ANK"/>
    <property type="match status" value="3"/>
</dbReference>
<keyword evidence="1" id="KW-0040">ANK repeat</keyword>
<protein>
    <submittedName>
        <fullName evidence="2">Ankyrin repeat protein, putative</fullName>
    </submittedName>
</protein>
<evidence type="ECO:0000256" key="1">
    <source>
        <dbReference type="PROSITE-ProRule" id="PRU00023"/>
    </source>
</evidence>
<dbReference type="InterPro" id="IPR036770">
    <property type="entry name" value="Ankyrin_rpt-contain_sf"/>
</dbReference>
<dbReference type="EMBL" id="CYKH01002092">
    <property type="protein sequence ID" value="CUG92892.1"/>
    <property type="molecule type" value="Genomic_DNA"/>
</dbReference>
<name>A0A0S4JN35_BODSA</name>
<proteinExistence type="predicted"/>
<dbReference type="InterPro" id="IPR002110">
    <property type="entry name" value="Ankyrin_rpt"/>
</dbReference>
<dbReference type="SUPFAM" id="SSF48403">
    <property type="entry name" value="Ankyrin repeat"/>
    <property type="match status" value="1"/>
</dbReference>
<dbReference type="Gene3D" id="1.25.40.20">
    <property type="entry name" value="Ankyrin repeat-containing domain"/>
    <property type="match status" value="1"/>
</dbReference>
<gene>
    <name evidence="2" type="ORF">BSAL_02750</name>
</gene>
<dbReference type="PANTHER" id="PTHR24183:SF1">
    <property type="entry name" value="FIBRONECTIN TYPE 3 AND ANKYRIN REPEAT DOMAINS PROTEIN 1"/>
    <property type="match status" value="1"/>
</dbReference>
<dbReference type="AlphaFoldDB" id="A0A0S4JN35"/>
<dbReference type="Proteomes" id="UP000051952">
    <property type="component" value="Unassembled WGS sequence"/>
</dbReference>
<dbReference type="VEuPathDB" id="TriTrypDB:BSAL_02750"/>
<keyword evidence="3" id="KW-1185">Reference proteome</keyword>
<dbReference type="Pfam" id="PF12796">
    <property type="entry name" value="Ank_2"/>
    <property type="match status" value="1"/>
</dbReference>
<accession>A0A0S4JN35</accession>
<evidence type="ECO:0000313" key="2">
    <source>
        <dbReference type="EMBL" id="CUG92892.1"/>
    </source>
</evidence>
<dbReference type="GO" id="GO:0005634">
    <property type="term" value="C:nucleus"/>
    <property type="evidence" value="ECO:0007669"/>
    <property type="project" value="TreeGrafter"/>
</dbReference>
<feature type="repeat" description="ANK" evidence="1">
    <location>
        <begin position="202"/>
        <end position="234"/>
    </location>
</feature>
<dbReference type="OrthoDB" id="539213at2759"/>
<dbReference type="PROSITE" id="PS50297">
    <property type="entry name" value="ANK_REP_REGION"/>
    <property type="match status" value="1"/>
</dbReference>
<sequence length="385" mass="42109">MSDKKLATGADGWPAGSADEQLVIQAVAKSLGVSDVAGGVDDKSFSSIMRDMRVPVLDPDDDSLAGEASSSTSSVRQIDPKILRGYNWSPPLPWSTFLRLRRSWGLIKLTTQQEENVFKALEKSQPGKIHDALPFVSAFIDKHCPELRHKNIAVPRPGATFLLLSVITGNVELCRRCLELGANPNSCKFLTDSDAPDNQLRHGYSPMFLACICEQLEIMELLRQHGGSIHIIDRWGRTPLHAAAAMGSTDVLQWLIKEGAPRKVVDVDLQMPGELCVGKVIPALSQPSLLFVQSATGADGKPSPIYCTCCRYRDDPAPAPGSSGASVENKASVEATSGRSTKRLVGHCGCVDDMYTRFHRRSSFVVTHSFWYVERGCERVICSRE</sequence>